<dbReference type="InterPro" id="IPR001789">
    <property type="entry name" value="Sig_transdc_resp-reg_receiver"/>
</dbReference>
<comment type="catalytic activity">
    <reaction evidence="1">
        <text>ATP + protein L-histidine = ADP + protein N-phospho-L-histidine.</text>
        <dbReference type="EC" id="2.7.13.3"/>
    </reaction>
</comment>
<dbReference type="GO" id="GO:0005524">
    <property type="term" value="F:ATP binding"/>
    <property type="evidence" value="ECO:0007669"/>
    <property type="project" value="UniProtKB-KW"/>
</dbReference>
<evidence type="ECO:0000256" key="14">
    <source>
        <dbReference type="ARBA" id="ARBA00023012"/>
    </source>
</evidence>
<dbReference type="PROSITE" id="PS50894">
    <property type="entry name" value="HPT"/>
    <property type="match status" value="1"/>
</dbReference>
<keyword evidence="12" id="KW-0067">ATP-binding</keyword>
<evidence type="ECO:0000256" key="10">
    <source>
        <dbReference type="ARBA" id="ARBA00022741"/>
    </source>
</evidence>
<dbReference type="Pfam" id="PF00072">
    <property type="entry name" value="Response_reg"/>
    <property type="match status" value="1"/>
</dbReference>
<keyword evidence="10" id="KW-0547">Nucleotide-binding</keyword>
<dbReference type="InterPro" id="IPR049871">
    <property type="entry name" value="BvgS-like_periplasmic2"/>
</dbReference>
<evidence type="ECO:0000259" key="21">
    <source>
        <dbReference type="PROSITE" id="PS50894"/>
    </source>
</evidence>
<dbReference type="Proteomes" id="UP000613022">
    <property type="component" value="Unassembled WGS sequence"/>
</dbReference>
<evidence type="ECO:0000256" key="16">
    <source>
        <dbReference type="PROSITE-ProRule" id="PRU00110"/>
    </source>
</evidence>
<keyword evidence="11" id="KW-0418">Kinase</keyword>
<dbReference type="InterPro" id="IPR036097">
    <property type="entry name" value="HisK_dim/P_sf"/>
</dbReference>
<keyword evidence="9" id="KW-0732">Signal</keyword>
<dbReference type="AlphaFoldDB" id="A0AAW3XN19"/>
<evidence type="ECO:0000313" key="22">
    <source>
        <dbReference type="EMBL" id="MBC6325446.1"/>
    </source>
</evidence>
<organism evidence="22 23">
    <name type="scientific">Enterobacter kobei</name>
    <dbReference type="NCBI Taxonomy" id="208224"/>
    <lineage>
        <taxon>Bacteria</taxon>
        <taxon>Pseudomonadati</taxon>
        <taxon>Pseudomonadota</taxon>
        <taxon>Gammaproteobacteria</taxon>
        <taxon>Enterobacterales</taxon>
        <taxon>Enterobacteriaceae</taxon>
        <taxon>Enterobacter</taxon>
        <taxon>Enterobacter cloacae complex</taxon>
    </lineage>
</organism>
<keyword evidence="15 18" id="KW-0472">Membrane</keyword>
<dbReference type="PROSITE" id="PS50109">
    <property type="entry name" value="HIS_KIN"/>
    <property type="match status" value="1"/>
</dbReference>
<dbReference type="CDD" id="cd13707">
    <property type="entry name" value="PBP2_BvgS_D2"/>
    <property type="match status" value="1"/>
</dbReference>
<dbReference type="SMART" id="SM00062">
    <property type="entry name" value="PBPb"/>
    <property type="match status" value="2"/>
</dbReference>
<dbReference type="SMART" id="SM00388">
    <property type="entry name" value="HisKA"/>
    <property type="match status" value="1"/>
</dbReference>
<keyword evidence="13 18" id="KW-1133">Transmembrane helix</keyword>
<proteinExistence type="predicted"/>
<evidence type="ECO:0000256" key="1">
    <source>
        <dbReference type="ARBA" id="ARBA00000085"/>
    </source>
</evidence>
<comment type="subcellular location">
    <subcellularLocation>
        <location evidence="2">Cell inner membrane</location>
        <topology evidence="2">Multi-pass membrane protein</topology>
    </subcellularLocation>
</comment>
<dbReference type="GO" id="GO:0005886">
    <property type="term" value="C:plasma membrane"/>
    <property type="evidence" value="ECO:0007669"/>
    <property type="project" value="UniProtKB-SubCell"/>
</dbReference>
<dbReference type="SMART" id="SM00387">
    <property type="entry name" value="HATPase_c"/>
    <property type="match status" value="1"/>
</dbReference>
<evidence type="ECO:0000256" key="15">
    <source>
        <dbReference type="ARBA" id="ARBA00023136"/>
    </source>
</evidence>
<evidence type="ECO:0000256" key="3">
    <source>
        <dbReference type="ARBA" id="ARBA00012438"/>
    </source>
</evidence>
<feature type="domain" description="Response regulatory" evidence="20">
    <location>
        <begin position="854"/>
        <end position="969"/>
    </location>
</feature>
<keyword evidence="14" id="KW-0902">Two-component regulatory system</keyword>
<dbReference type="InterPro" id="IPR008207">
    <property type="entry name" value="Sig_transdc_His_kin_Hpt_dom"/>
</dbReference>
<evidence type="ECO:0000256" key="8">
    <source>
        <dbReference type="ARBA" id="ARBA00022692"/>
    </source>
</evidence>
<dbReference type="PANTHER" id="PTHR43047:SF72">
    <property type="entry name" value="OSMOSENSING HISTIDINE PROTEIN KINASE SLN1"/>
    <property type="match status" value="1"/>
</dbReference>
<dbReference type="SUPFAM" id="SSF55874">
    <property type="entry name" value="ATPase domain of HSP90 chaperone/DNA topoisomerase II/histidine kinase"/>
    <property type="match status" value="1"/>
</dbReference>
<dbReference type="CDD" id="cd13705">
    <property type="entry name" value="PBP2_BvgS_D1"/>
    <property type="match status" value="1"/>
</dbReference>
<keyword evidence="7" id="KW-0808">Transferase</keyword>
<dbReference type="GO" id="GO:0000155">
    <property type="term" value="F:phosphorelay sensor kinase activity"/>
    <property type="evidence" value="ECO:0007669"/>
    <property type="project" value="InterPro"/>
</dbReference>
<dbReference type="Pfam" id="PF01627">
    <property type="entry name" value="Hpt"/>
    <property type="match status" value="1"/>
</dbReference>
<evidence type="ECO:0000256" key="18">
    <source>
        <dbReference type="SAM" id="Phobius"/>
    </source>
</evidence>
<dbReference type="SUPFAM" id="SSF52172">
    <property type="entry name" value="CheY-like"/>
    <property type="match status" value="1"/>
</dbReference>
<dbReference type="Gene3D" id="3.40.50.2300">
    <property type="match status" value="1"/>
</dbReference>
<evidence type="ECO:0000256" key="12">
    <source>
        <dbReference type="ARBA" id="ARBA00022840"/>
    </source>
</evidence>
<evidence type="ECO:0000259" key="20">
    <source>
        <dbReference type="PROSITE" id="PS50110"/>
    </source>
</evidence>
<sequence>MWTNALKKFLFTLGLLYLVLAPLRSLALEPADVQIISRESYAPKEFTLTNDDWRWLGKKRVLTMAVWQPEIPPLSLFPEDGRLEGMIADYIALLGEYLAVRIHVVAFEDRDSAYAALAQKKVDIVVDPSAKVRGVHAALVASANFIRDHPVLVHRKQSPEKPFHYQPGMRLAIARWYVDDSWIEAHFPGARLIHFDTDDRAMASVAFGENDFYIGNLVTGSYLLERHYPHFLVLQQVYPERDTGSHFVMRKEDHALIRSVGRVLDSIPRTQKEVILQQWSEGSSRWRVREQVAFTAAEKKWLADNPTVPVSVNALYAPFTMIDAKGNFYGVTADILRLVRLRTGLHFDPVPADSIRRMEDQIAGKKALFMGAVSQSEERTKQLRFSRPYFTSPFVWVEASDKHYTAALPPGTRVAIVTKNALIPELRRTRPGIVLIETENAAIAMQNVADGKADVAIHTLFGASYMIDRYFRDRLKIGGHIGDLTAKVAFAVSRDQPELLSILNKSLENISPADITHVIDKWQTRPDVRLNTWELYRTRFWLVSGVAGIVILTSLIWIYYLRREIGARQLAQQDLQSQLAYNETLTRALSEETERAEQANRAKSTFLATMSHEIRTPVSAIIGLLELTVNAADKTWEDDDPVRVACESARSLMGLIGDILDMARIESGRLELTPQWVRTADLLPPVVRVFEGLARQKALRLQYVVPPELPEEIFLDPLRFRQVLSNLVSNAIKFTEKGCITVEMTLFNGETAPANYLLHISVSDTGRGISAEEQKNIFDPWVQARDGAVQSGSGLGLAICAQLVTMMGGSITIASEKGKGTQVSFTVSVQQRDNPVSPTEADVEPIAVPHRPLSILAVDDHPANRMLLRRQLMHLGHHVKEAQNGLEAWELFQETRFDVVITDCSMPGMDGLALTRLLRERAGDALIILGLTANAWPEERARCLAAGMDDCLFKPLPMSQLKTLLNDVMKNIAAPRGEAVSLSRVVDYPKLEALSSFDEQMLGELLRVTVQTNNDDLRYAADLVELQDWPELAACMHRLSGAAKICGARRIERASRELEMACLCPEQALEHLHALWSALCDAVEEFNLAVGGWLAEVEPLISPSFPPGKRSATGRS</sequence>
<dbReference type="InterPro" id="IPR003594">
    <property type="entry name" value="HATPase_dom"/>
</dbReference>
<dbReference type="Pfam" id="PF00512">
    <property type="entry name" value="HisKA"/>
    <property type="match status" value="1"/>
</dbReference>
<dbReference type="CDD" id="cd00082">
    <property type="entry name" value="HisKA"/>
    <property type="match status" value="1"/>
</dbReference>
<dbReference type="InterPro" id="IPR011006">
    <property type="entry name" value="CheY-like_superfamily"/>
</dbReference>
<dbReference type="GO" id="GO:0009927">
    <property type="term" value="F:histidine phosphotransfer kinase activity"/>
    <property type="evidence" value="ECO:0007669"/>
    <property type="project" value="TreeGrafter"/>
</dbReference>
<dbReference type="InterPro" id="IPR003661">
    <property type="entry name" value="HisK_dim/P_dom"/>
</dbReference>
<dbReference type="Gene3D" id="3.30.565.10">
    <property type="entry name" value="Histidine kinase-like ATPase, C-terminal domain"/>
    <property type="match status" value="1"/>
</dbReference>
<evidence type="ECO:0000256" key="7">
    <source>
        <dbReference type="ARBA" id="ARBA00022679"/>
    </source>
</evidence>
<evidence type="ECO:0000256" key="2">
    <source>
        <dbReference type="ARBA" id="ARBA00004429"/>
    </source>
</evidence>
<evidence type="ECO:0000256" key="6">
    <source>
        <dbReference type="ARBA" id="ARBA00022553"/>
    </source>
</evidence>
<accession>A0AAW3XN19</accession>
<reference evidence="22" key="1">
    <citation type="submission" date="2020-08" db="EMBL/GenBank/DDBJ databases">
        <title>Distribution of Beta-Lactamase Producing Gram-Negative Bacterial Isolates in Isabela River of Santo Domingo, Dominican Republic.</title>
        <authorList>
            <person name="Calderon V."/>
            <person name="Del Rosario C."/>
            <person name="Duarte A."/>
            <person name="Bonnelly R."/>
            <person name="Barauna R."/>
            <person name="Ramos R.T."/>
            <person name="Perdomo O.P."/>
            <person name="Rodriguez De Francisco L.E."/>
            <person name="Franco De Los Santos E.F."/>
        </authorList>
    </citation>
    <scope>NUCLEOTIDE SEQUENCE</scope>
    <source>
        <strain evidence="22">INTEC_BI4_1.1</strain>
    </source>
</reference>
<dbReference type="SUPFAM" id="SSF47226">
    <property type="entry name" value="Histidine-containing phosphotransfer domain, HPT domain"/>
    <property type="match status" value="1"/>
</dbReference>
<keyword evidence="8 18" id="KW-0812">Transmembrane</keyword>
<dbReference type="Gene3D" id="3.40.190.10">
    <property type="entry name" value="Periplasmic binding protein-like II"/>
    <property type="match status" value="4"/>
</dbReference>
<dbReference type="InterPro" id="IPR001638">
    <property type="entry name" value="Solute-binding_3/MltF_N"/>
</dbReference>
<dbReference type="InterPro" id="IPR036890">
    <property type="entry name" value="HATPase_C_sf"/>
</dbReference>
<evidence type="ECO:0000256" key="17">
    <source>
        <dbReference type="PROSITE-ProRule" id="PRU00169"/>
    </source>
</evidence>
<dbReference type="SUPFAM" id="SSF47384">
    <property type="entry name" value="Homodimeric domain of signal transducing histidine kinase"/>
    <property type="match status" value="1"/>
</dbReference>
<evidence type="ECO:0000313" key="23">
    <source>
        <dbReference type="Proteomes" id="UP000613022"/>
    </source>
</evidence>
<dbReference type="PANTHER" id="PTHR43047">
    <property type="entry name" value="TWO-COMPONENT HISTIDINE PROTEIN KINASE"/>
    <property type="match status" value="1"/>
</dbReference>
<dbReference type="FunFam" id="3.30.565.10:FF:000010">
    <property type="entry name" value="Sensor histidine kinase RcsC"/>
    <property type="match status" value="1"/>
</dbReference>
<evidence type="ECO:0000256" key="13">
    <source>
        <dbReference type="ARBA" id="ARBA00022989"/>
    </source>
</evidence>
<dbReference type="Pfam" id="PF02518">
    <property type="entry name" value="HATPase_c"/>
    <property type="match status" value="1"/>
</dbReference>
<evidence type="ECO:0000256" key="5">
    <source>
        <dbReference type="ARBA" id="ARBA00022519"/>
    </source>
</evidence>
<gene>
    <name evidence="22" type="ORF">H9R40_20115</name>
</gene>
<dbReference type="PRINTS" id="PR00344">
    <property type="entry name" value="BCTRLSENSOR"/>
</dbReference>
<keyword evidence="5" id="KW-0997">Cell inner membrane</keyword>
<dbReference type="CDD" id="cd00088">
    <property type="entry name" value="HPT"/>
    <property type="match status" value="1"/>
</dbReference>
<feature type="domain" description="Histidine kinase" evidence="19">
    <location>
        <begin position="609"/>
        <end position="831"/>
    </location>
</feature>
<feature type="modified residue" description="4-aspartylphosphate" evidence="17">
    <location>
        <position position="903"/>
    </location>
</feature>
<evidence type="ECO:0000256" key="9">
    <source>
        <dbReference type="ARBA" id="ARBA00022729"/>
    </source>
</evidence>
<keyword evidence="6 17" id="KW-0597">Phosphoprotein</keyword>
<feature type="transmembrane region" description="Helical" evidence="18">
    <location>
        <begin position="540"/>
        <end position="560"/>
    </location>
</feature>
<dbReference type="Pfam" id="PF00497">
    <property type="entry name" value="SBP_bac_3"/>
    <property type="match status" value="2"/>
</dbReference>
<dbReference type="SUPFAM" id="SSF53850">
    <property type="entry name" value="Periplasmic binding protein-like II"/>
    <property type="match status" value="2"/>
</dbReference>
<dbReference type="InterPro" id="IPR005467">
    <property type="entry name" value="His_kinase_dom"/>
</dbReference>
<dbReference type="CDD" id="cd17546">
    <property type="entry name" value="REC_hyHK_CKI1_RcsC-like"/>
    <property type="match status" value="1"/>
</dbReference>
<dbReference type="Gene3D" id="1.20.120.160">
    <property type="entry name" value="HPT domain"/>
    <property type="match status" value="1"/>
</dbReference>
<dbReference type="EMBL" id="JACSEP010000111">
    <property type="protein sequence ID" value="MBC6325446.1"/>
    <property type="molecule type" value="Genomic_DNA"/>
</dbReference>
<dbReference type="EC" id="2.7.13.3" evidence="3"/>
<comment type="caution">
    <text evidence="22">The sequence shown here is derived from an EMBL/GenBank/DDBJ whole genome shotgun (WGS) entry which is preliminary data.</text>
</comment>
<feature type="modified residue" description="Phosphohistidine" evidence="16">
    <location>
        <position position="1037"/>
    </location>
</feature>
<keyword evidence="4" id="KW-1003">Cell membrane</keyword>
<dbReference type="SMART" id="SM00448">
    <property type="entry name" value="REC"/>
    <property type="match status" value="1"/>
</dbReference>
<evidence type="ECO:0000256" key="11">
    <source>
        <dbReference type="ARBA" id="ARBA00022777"/>
    </source>
</evidence>
<dbReference type="CDD" id="cd16922">
    <property type="entry name" value="HATPase_EvgS-ArcB-TorS-like"/>
    <property type="match status" value="1"/>
</dbReference>
<protein>
    <recommendedName>
        <fullName evidence="3">histidine kinase</fullName>
        <ecNumber evidence="3">2.7.13.3</ecNumber>
    </recommendedName>
</protein>
<evidence type="ECO:0000256" key="4">
    <source>
        <dbReference type="ARBA" id="ARBA00022475"/>
    </source>
</evidence>
<dbReference type="PROSITE" id="PS50110">
    <property type="entry name" value="RESPONSE_REGULATORY"/>
    <property type="match status" value="1"/>
</dbReference>
<dbReference type="Gene3D" id="1.10.287.130">
    <property type="match status" value="1"/>
</dbReference>
<dbReference type="InterPro" id="IPR004358">
    <property type="entry name" value="Sig_transdc_His_kin-like_C"/>
</dbReference>
<dbReference type="InterPro" id="IPR049870">
    <property type="entry name" value="BvgS-like_periplasmic1"/>
</dbReference>
<feature type="domain" description="HPt" evidence="21">
    <location>
        <begin position="998"/>
        <end position="1093"/>
    </location>
</feature>
<name>A0AAW3XN19_9ENTR</name>
<dbReference type="InterPro" id="IPR036641">
    <property type="entry name" value="HPT_dom_sf"/>
</dbReference>
<evidence type="ECO:0000259" key="19">
    <source>
        <dbReference type="PROSITE" id="PS50109"/>
    </source>
</evidence>